<sequence length="131" mass="14980">MCHQHQPYAYKQTNQTPAQMTEQDSCLGWFLEYLVVRGGNTTAARKSTQKHQRQVELLLQRLHLTGGVMRQLMAPSIPMRVVDLLQKEVMMPKTISSYSCSLKKLCRFLQFHRDVASCLRIPPTTLNTSAS</sequence>
<organism evidence="1 2">
    <name type="scientific">Holothuria leucospilota</name>
    <name type="common">Black long sea cucumber</name>
    <name type="synonym">Mertensiothuria leucospilota</name>
    <dbReference type="NCBI Taxonomy" id="206669"/>
    <lineage>
        <taxon>Eukaryota</taxon>
        <taxon>Metazoa</taxon>
        <taxon>Echinodermata</taxon>
        <taxon>Eleutherozoa</taxon>
        <taxon>Echinozoa</taxon>
        <taxon>Holothuroidea</taxon>
        <taxon>Aspidochirotacea</taxon>
        <taxon>Aspidochirotida</taxon>
        <taxon>Holothuriidae</taxon>
        <taxon>Holothuria</taxon>
    </lineage>
</organism>
<name>A0A9Q0YB32_HOLLE</name>
<protein>
    <submittedName>
        <fullName evidence="1">Uncharacterized protein</fullName>
    </submittedName>
</protein>
<gene>
    <name evidence="1" type="ORF">HOLleu_43883</name>
</gene>
<proteinExistence type="predicted"/>
<dbReference type="Proteomes" id="UP001152320">
    <property type="component" value="Unassembled WGS sequence"/>
</dbReference>
<reference evidence="1" key="1">
    <citation type="submission" date="2021-10" db="EMBL/GenBank/DDBJ databases">
        <title>Tropical sea cucumber genome reveals ecological adaptation and Cuvierian tubules defense mechanism.</title>
        <authorList>
            <person name="Chen T."/>
        </authorList>
    </citation>
    <scope>NUCLEOTIDE SEQUENCE</scope>
    <source>
        <strain evidence="1">Nanhai2018</strain>
        <tissue evidence="1">Muscle</tissue>
    </source>
</reference>
<accession>A0A9Q0YB32</accession>
<dbReference type="AlphaFoldDB" id="A0A9Q0YB32"/>
<evidence type="ECO:0000313" key="1">
    <source>
        <dbReference type="EMBL" id="KAJ8018236.1"/>
    </source>
</evidence>
<evidence type="ECO:0000313" key="2">
    <source>
        <dbReference type="Proteomes" id="UP001152320"/>
    </source>
</evidence>
<comment type="caution">
    <text evidence="1">The sequence shown here is derived from an EMBL/GenBank/DDBJ whole genome shotgun (WGS) entry which is preliminary data.</text>
</comment>
<dbReference type="EMBL" id="JAIZAY010000514">
    <property type="protein sequence ID" value="KAJ8018236.1"/>
    <property type="molecule type" value="Genomic_DNA"/>
</dbReference>
<keyword evidence="2" id="KW-1185">Reference proteome</keyword>